<dbReference type="Gene3D" id="3.40.50.2300">
    <property type="match status" value="2"/>
</dbReference>
<dbReference type="AlphaFoldDB" id="A0A554A1P9"/>
<dbReference type="InterPro" id="IPR025997">
    <property type="entry name" value="SBP_2_dom"/>
</dbReference>
<gene>
    <name evidence="5" type="ORF">FN960_03565</name>
</gene>
<dbReference type="SUPFAM" id="SSF47413">
    <property type="entry name" value="lambda repressor-like DNA-binding domains"/>
    <property type="match status" value="1"/>
</dbReference>
<feature type="domain" description="HTH lacI-type" evidence="4">
    <location>
        <begin position="7"/>
        <end position="61"/>
    </location>
</feature>
<dbReference type="PROSITE" id="PS50932">
    <property type="entry name" value="HTH_LACI_2"/>
    <property type="match status" value="1"/>
</dbReference>
<dbReference type="PANTHER" id="PTHR30146:SF109">
    <property type="entry name" value="HTH-TYPE TRANSCRIPTIONAL REGULATOR GALS"/>
    <property type="match status" value="1"/>
</dbReference>
<name>A0A554A1P9_9BACI</name>
<dbReference type="Pfam" id="PF13407">
    <property type="entry name" value="Peripla_BP_4"/>
    <property type="match status" value="1"/>
</dbReference>
<dbReference type="InterPro" id="IPR000843">
    <property type="entry name" value="HTH_LacI"/>
</dbReference>
<dbReference type="GO" id="GO:0003700">
    <property type="term" value="F:DNA-binding transcription factor activity"/>
    <property type="evidence" value="ECO:0007669"/>
    <property type="project" value="TreeGrafter"/>
</dbReference>
<dbReference type="CDD" id="cd01392">
    <property type="entry name" value="HTH_LacI"/>
    <property type="match status" value="1"/>
</dbReference>
<dbReference type="Pfam" id="PF00356">
    <property type="entry name" value="LacI"/>
    <property type="match status" value="1"/>
</dbReference>
<dbReference type="SMART" id="SM00354">
    <property type="entry name" value="HTH_LACI"/>
    <property type="match status" value="1"/>
</dbReference>
<evidence type="ECO:0000256" key="2">
    <source>
        <dbReference type="ARBA" id="ARBA00023125"/>
    </source>
</evidence>
<dbReference type="SUPFAM" id="SSF53822">
    <property type="entry name" value="Periplasmic binding protein-like I"/>
    <property type="match status" value="1"/>
</dbReference>
<sequence>MKAVTRTTAKMIADTLGLSIATVDRALNNRGNVKKETYQRIMETVNELNYKPNKLASALSRKMKYKMAVLYPSSAQYFWDQVEVGLAKAMDELKDYGVEFSTFRFNSKNETARDLLSRIIQSSEYHAIAIAAGEDPLDDVINDGIQKGIQICTFNQDIPNSQRVFYVGADYLKAGRLAAELTCKFVGKSGKIAIVGNNQDFQTITKNAGFIESAKAYPKIEIVGPYTLQDFIKIVKGKNVSELAGIYVSTSDIFEVANTLEDDKNNLTIVCHDLNDEIYHHLMENHITATITQEPVNQGYLALTQLFHHLAFGEEGIQEQQLIKLEVVMKENAMDYL</sequence>
<comment type="caution">
    <text evidence="5">The sequence shown here is derived from an EMBL/GenBank/DDBJ whole genome shotgun (WGS) entry which is preliminary data.</text>
</comment>
<evidence type="ECO:0000313" key="6">
    <source>
        <dbReference type="Proteomes" id="UP000318521"/>
    </source>
</evidence>
<reference evidence="5 6" key="1">
    <citation type="submission" date="2019-07" db="EMBL/GenBank/DDBJ databases">
        <authorList>
            <person name="Park Y.J."/>
            <person name="Jeong S.E."/>
            <person name="Jung H.S."/>
        </authorList>
    </citation>
    <scope>NUCLEOTIDE SEQUENCE [LARGE SCALE GENOMIC DNA]</scope>
    <source>
        <strain evidence="6">P16(2019)</strain>
    </source>
</reference>
<evidence type="ECO:0000256" key="1">
    <source>
        <dbReference type="ARBA" id="ARBA00023015"/>
    </source>
</evidence>
<keyword evidence="1" id="KW-0805">Transcription regulation</keyword>
<dbReference type="EMBL" id="VLXZ01000002">
    <property type="protein sequence ID" value="TSB47612.1"/>
    <property type="molecule type" value="Genomic_DNA"/>
</dbReference>
<dbReference type="OrthoDB" id="569491at2"/>
<dbReference type="RefSeq" id="WP_143847026.1">
    <property type="nucleotide sequence ID" value="NZ_VLXZ01000002.1"/>
</dbReference>
<dbReference type="InterPro" id="IPR010982">
    <property type="entry name" value="Lambda_DNA-bd_dom_sf"/>
</dbReference>
<accession>A0A554A1P9</accession>
<dbReference type="CDD" id="cd06307">
    <property type="entry name" value="PBP1_sugar_binding"/>
    <property type="match status" value="1"/>
</dbReference>
<protein>
    <submittedName>
        <fullName evidence="5">Substrate-binding domain-containing protein</fullName>
    </submittedName>
</protein>
<dbReference type="Proteomes" id="UP000318521">
    <property type="component" value="Unassembled WGS sequence"/>
</dbReference>
<evidence type="ECO:0000313" key="5">
    <source>
        <dbReference type="EMBL" id="TSB47612.1"/>
    </source>
</evidence>
<dbReference type="Gene3D" id="1.10.260.40">
    <property type="entry name" value="lambda repressor-like DNA-binding domains"/>
    <property type="match status" value="1"/>
</dbReference>
<keyword evidence="6" id="KW-1185">Reference proteome</keyword>
<keyword evidence="3" id="KW-0804">Transcription</keyword>
<organism evidence="5 6">
    <name type="scientific">Alkalicoccobacillus porphyridii</name>
    <dbReference type="NCBI Taxonomy" id="2597270"/>
    <lineage>
        <taxon>Bacteria</taxon>
        <taxon>Bacillati</taxon>
        <taxon>Bacillota</taxon>
        <taxon>Bacilli</taxon>
        <taxon>Bacillales</taxon>
        <taxon>Bacillaceae</taxon>
        <taxon>Alkalicoccobacillus</taxon>
    </lineage>
</organism>
<evidence type="ECO:0000256" key="3">
    <source>
        <dbReference type="ARBA" id="ARBA00023163"/>
    </source>
</evidence>
<proteinExistence type="predicted"/>
<dbReference type="PANTHER" id="PTHR30146">
    <property type="entry name" value="LACI-RELATED TRANSCRIPTIONAL REPRESSOR"/>
    <property type="match status" value="1"/>
</dbReference>
<dbReference type="GO" id="GO:0000976">
    <property type="term" value="F:transcription cis-regulatory region binding"/>
    <property type="evidence" value="ECO:0007669"/>
    <property type="project" value="TreeGrafter"/>
</dbReference>
<dbReference type="InterPro" id="IPR028082">
    <property type="entry name" value="Peripla_BP_I"/>
</dbReference>
<keyword evidence="2" id="KW-0238">DNA-binding</keyword>
<evidence type="ECO:0000259" key="4">
    <source>
        <dbReference type="PROSITE" id="PS50932"/>
    </source>
</evidence>